<accession>A0A6A6QCG2</accession>
<keyword evidence="3" id="KW-1185">Reference proteome</keyword>
<organism evidence="2 3">
    <name type="scientific">Lophium mytilinum</name>
    <dbReference type="NCBI Taxonomy" id="390894"/>
    <lineage>
        <taxon>Eukaryota</taxon>
        <taxon>Fungi</taxon>
        <taxon>Dikarya</taxon>
        <taxon>Ascomycota</taxon>
        <taxon>Pezizomycotina</taxon>
        <taxon>Dothideomycetes</taxon>
        <taxon>Pleosporomycetidae</taxon>
        <taxon>Mytilinidiales</taxon>
        <taxon>Mytilinidiaceae</taxon>
        <taxon>Lophium</taxon>
    </lineage>
</organism>
<dbReference type="EMBL" id="MU004198">
    <property type="protein sequence ID" value="KAF2489952.1"/>
    <property type="molecule type" value="Genomic_DNA"/>
</dbReference>
<evidence type="ECO:0000313" key="3">
    <source>
        <dbReference type="Proteomes" id="UP000799750"/>
    </source>
</evidence>
<name>A0A6A6QCG2_9PEZI</name>
<dbReference type="Pfam" id="PF24864">
    <property type="entry name" value="DUF7730"/>
    <property type="match status" value="1"/>
</dbReference>
<proteinExistence type="predicted"/>
<dbReference type="PANTHER" id="PTHR38790">
    <property type="entry name" value="2EXR DOMAIN-CONTAINING PROTEIN-RELATED"/>
    <property type="match status" value="1"/>
</dbReference>
<evidence type="ECO:0000259" key="1">
    <source>
        <dbReference type="Pfam" id="PF24864"/>
    </source>
</evidence>
<dbReference type="Proteomes" id="UP000799750">
    <property type="component" value="Unassembled WGS sequence"/>
</dbReference>
<evidence type="ECO:0000313" key="2">
    <source>
        <dbReference type="EMBL" id="KAF2489952.1"/>
    </source>
</evidence>
<dbReference type="OrthoDB" id="4757095at2759"/>
<feature type="domain" description="DUF7730" evidence="1">
    <location>
        <begin position="79"/>
        <end position="216"/>
    </location>
</feature>
<sequence length="242" mass="27905">MCYCWPLCPRPRFKPYTYPWTTWEAPPRKRKTSKSLVPLYPRRSQTQSPLFGKLSTELRIIIYEAVLGDPVRLMHILPYAEAIDILYTANQFSLKGSTGIVAMLSVVPNPQWHMIRHLHISTMFFTPKRYYSRDAGQRWDFPPDDFNRWSVGCMVLQDLRGLYSLHVDIIVRDSTPPEDPDAVVFETLVSVLGPLKDIKAPVFEVEINLPIPNTVQTALGITNFTLLVHERPYNWDLNGETS</sequence>
<gene>
    <name evidence="2" type="ORF">BU16DRAFT_575483</name>
</gene>
<reference evidence="2" key="1">
    <citation type="journal article" date="2020" name="Stud. Mycol.">
        <title>101 Dothideomycetes genomes: a test case for predicting lifestyles and emergence of pathogens.</title>
        <authorList>
            <person name="Haridas S."/>
            <person name="Albert R."/>
            <person name="Binder M."/>
            <person name="Bloem J."/>
            <person name="Labutti K."/>
            <person name="Salamov A."/>
            <person name="Andreopoulos B."/>
            <person name="Baker S."/>
            <person name="Barry K."/>
            <person name="Bills G."/>
            <person name="Bluhm B."/>
            <person name="Cannon C."/>
            <person name="Castanera R."/>
            <person name="Culley D."/>
            <person name="Daum C."/>
            <person name="Ezra D."/>
            <person name="Gonzalez J."/>
            <person name="Henrissat B."/>
            <person name="Kuo A."/>
            <person name="Liang C."/>
            <person name="Lipzen A."/>
            <person name="Lutzoni F."/>
            <person name="Magnuson J."/>
            <person name="Mondo S."/>
            <person name="Nolan M."/>
            <person name="Ohm R."/>
            <person name="Pangilinan J."/>
            <person name="Park H.-J."/>
            <person name="Ramirez L."/>
            <person name="Alfaro M."/>
            <person name="Sun H."/>
            <person name="Tritt A."/>
            <person name="Yoshinaga Y."/>
            <person name="Zwiers L.-H."/>
            <person name="Turgeon B."/>
            <person name="Goodwin S."/>
            <person name="Spatafora J."/>
            <person name="Crous P."/>
            <person name="Grigoriev I."/>
        </authorList>
    </citation>
    <scope>NUCLEOTIDE SEQUENCE</scope>
    <source>
        <strain evidence="2">CBS 269.34</strain>
    </source>
</reference>
<dbReference type="InterPro" id="IPR056632">
    <property type="entry name" value="DUF7730"/>
</dbReference>
<protein>
    <recommendedName>
        <fullName evidence="1">DUF7730 domain-containing protein</fullName>
    </recommendedName>
</protein>
<dbReference type="AlphaFoldDB" id="A0A6A6QCG2"/>
<dbReference type="PANTHER" id="PTHR38790:SF4">
    <property type="entry name" value="2EXR DOMAIN-CONTAINING PROTEIN"/>
    <property type="match status" value="1"/>
</dbReference>